<keyword evidence="10" id="KW-1185">Reference proteome</keyword>
<dbReference type="EMBL" id="QURR01000013">
    <property type="protein sequence ID" value="RGE44803.1"/>
    <property type="molecule type" value="Genomic_DNA"/>
</dbReference>
<dbReference type="AlphaFoldDB" id="A0A373FKY6"/>
<evidence type="ECO:0000256" key="3">
    <source>
        <dbReference type="ARBA" id="ARBA00022692"/>
    </source>
</evidence>
<reference evidence="9 10" key="1">
    <citation type="submission" date="2018-08" db="EMBL/GenBank/DDBJ databases">
        <title>Comamonas testosteroni strain SWCO2.</title>
        <authorList>
            <person name="Jiang N."/>
            <person name="Zhang X.Z."/>
        </authorList>
    </citation>
    <scope>NUCLEOTIDE SEQUENCE [LARGE SCALE GENOMIC DNA]</scope>
    <source>
        <strain evidence="9 10">SWCO2</strain>
    </source>
</reference>
<dbReference type="PANTHER" id="PTHR14969">
    <property type="entry name" value="SPHINGOSINE-1-PHOSPHATE PHOSPHOHYDROLASE"/>
    <property type="match status" value="1"/>
</dbReference>
<keyword evidence="2" id="KW-1003">Cell membrane</keyword>
<feature type="transmembrane region" description="Helical" evidence="7">
    <location>
        <begin position="56"/>
        <end position="77"/>
    </location>
</feature>
<dbReference type="GO" id="GO:0016787">
    <property type="term" value="F:hydrolase activity"/>
    <property type="evidence" value="ECO:0007669"/>
    <property type="project" value="UniProtKB-KW"/>
</dbReference>
<dbReference type="Gene3D" id="1.20.144.10">
    <property type="entry name" value="Phosphatidic acid phosphatase type 2/haloperoxidase"/>
    <property type="match status" value="1"/>
</dbReference>
<keyword evidence="5 7" id="KW-1133">Transmembrane helix</keyword>
<comment type="subcellular location">
    <subcellularLocation>
        <location evidence="1">Cell membrane</location>
        <topology evidence="1">Multi-pass membrane protein</topology>
    </subcellularLocation>
</comment>
<sequence length="194" mass="21730">MLFFDPPLYHFLNASTQHPLWWIQTARFASNWLPILCALPVVTAMLALGKGWRRSLLMALLAMAVAWLACRLLRWGFPMPRPVQLGMGHQWIAHGSRASFPSMHAAGAFALAQGISLGVGRHRRWLLVSIWTLASSVALSRVVLGVHFPSDILAGLLVGMGSAVLVWRCTLRIRKAQHRRRLSQRIQLKISQTL</sequence>
<keyword evidence="3 7" id="KW-0812">Transmembrane</keyword>
<evidence type="ECO:0000256" key="4">
    <source>
        <dbReference type="ARBA" id="ARBA00022801"/>
    </source>
</evidence>
<comment type="caution">
    <text evidence="9">The sequence shown here is derived from an EMBL/GenBank/DDBJ whole genome shotgun (WGS) entry which is preliminary data.</text>
</comment>
<dbReference type="SMART" id="SM00014">
    <property type="entry name" value="acidPPc"/>
    <property type="match status" value="1"/>
</dbReference>
<evidence type="ECO:0000313" key="10">
    <source>
        <dbReference type="Proteomes" id="UP000261948"/>
    </source>
</evidence>
<dbReference type="Pfam" id="PF01569">
    <property type="entry name" value="PAP2"/>
    <property type="match status" value="1"/>
</dbReference>
<evidence type="ECO:0000256" key="2">
    <source>
        <dbReference type="ARBA" id="ARBA00022475"/>
    </source>
</evidence>
<dbReference type="InterPro" id="IPR000326">
    <property type="entry name" value="PAP2/HPO"/>
</dbReference>
<keyword evidence="6 7" id="KW-0472">Membrane</keyword>
<feature type="transmembrane region" description="Helical" evidence="7">
    <location>
        <begin position="125"/>
        <end position="146"/>
    </location>
</feature>
<dbReference type="OrthoDB" id="9801622at2"/>
<dbReference type="SUPFAM" id="SSF48317">
    <property type="entry name" value="Acid phosphatase/Vanadium-dependent haloperoxidase"/>
    <property type="match status" value="1"/>
</dbReference>
<evidence type="ECO:0000256" key="6">
    <source>
        <dbReference type="ARBA" id="ARBA00023136"/>
    </source>
</evidence>
<evidence type="ECO:0000259" key="8">
    <source>
        <dbReference type="SMART" id="SM00014"/>
    </source>
</evidence>
<proteinExistence type="predicted"/>
<dbReference type="PANTHER" id="PTHR14969:SF62">
    <property type="entry name" value="DECAPRENYLPHOSPHORYL-5-PHOSPHORIBOSE PHOSPHATASE RV3807C-RELATED"/>
    <property type="match status" value="1"/>
</dbReference>
<feature type="transmembrane region" description="Helical" evidence="7">
    <location>
        <begin position="97"/>
        <end position="118"/>
    </location>
</feature>
<dbReference type="GO" id="GO:0005886">
    <property type="term" value="C:plasma membrane"/>
    <property type="evidence" value="ECO:0007669"/>
    <property type="project" value="UniProtKB-SubCell"/>
</dbReference>
<protein>
    <submittedName>
        <fullName evidence="9">Phosphatase PAP2 family protein</fullName>
    </submittedName>
</protein>
<keyword evidence="4" id="KW-0378">Hydrolase</keyword>
<organism evidence="9 10">
    <name type="scientific">Comamonas testosteroni</name>
    <name type="common">Pseudomonas testosteroni</name>
    <dbReference type="NCBI Taxonomy" id="285"/>
    <lineage>
        <taxon>Bacteria</taxon>
        <taxon>Pseudomonadati</taxon>
        <taxon>Pseudomonadota</taxon>
        <taxon>Betaproteobacteria</taxon>
        <taxon>Burkholderiales</taxon>
        <taxon>Comamonadaceae</taxon>
        <taxon>Comamonas</taxon>
    </lineage>
</organism>
<evidence type="ECO:0000256" key="7">
    <source>
        <dbReference type="SAM" id="Phobius"/>
    </source>
</evidence>
<evidence type="ECO:0000256" key="5">
    <source>
        <dbReference type="ARBA" id="ARBA00022989"/>
    </source>
</evidence>
<dbReference type="InterPro" id="IPR036938">
    <property type="entry name" value="PAP2/HPO_sf"/>
</dbReference>
<evidence type="ECO:0000256" key="1">
    <source>
        <dbReference type="ARBA" id="ARBA00004651"/>
    </source>
</evidence>
<accession>A0A373FKY6</accession>
<dbReference type="Proteomes" id="UP000261948">
    <property type="component" value="Unassembled WGS sequence"/>
</dbReference>
<evidence type="ECO:0000313" key="9">
    <source>
        <dbReference type="EMBL" id="RGE44803.1"/>
    </source>
</evidence>
<gene>
    <name evidence="9" type="ORF">DZC30_11960</name>
</gene>
<name>A0A373FKY6_COMTE</name>
<feature type="transmembrane region" description="Helical" evidence="7">
    <location>
        <begin position="29"/>
        <end position="49"/>
    </location>
</feature>
<feature type="domain" description="Phosphatidic acid phosphatase type 2/haloperoxidase" evidence="8">
    <location>
        <begin position="55"/>
        <end position="167"/>
    </location>
</feature>
<feature type="transmembrane region" description="Helical" evidence="7">
    <location>
        <begin position="152"/>
        <end position="171"/>
    </location>
</feature>